<dbReference type="EMBL" id="CR628337">
    <property type="protein sequence ID" value="CAH14469.1"/>
    <property type="molecule type" value="Genomic_DNA"/>
</dbReference>
<dbReference type="LegioList" id="lpl0240"/>
<dbReference type="InterPro" id="IPR052032">
    <property type="entry name" value="ATP-dep_AA_Ligase"/>
</dbReference>
<dbReference type="PANTHER" id="PTHR43585:SF2">
    <property type="entry name" value="ATP-GRASP ENZYME FSQD"/>
    <property type="match status" value="1"/>
</dbReference>
<protein>
    <recommendedName>
        <fullName evidence="5">ATP-grasp domain-containing protein</fullName>
    </recommendedName>
</protein>
<organism evidence="6 7">
    <name type="scientific">Legionella pneumophila (strain Lens)</name>
    <dbReference type="NCBI Taxonomy" id="297245"/>
    <lineage>
        <taxon>Bacteria</taxon>
        <taxon>Pseudomonadati</taxon>
        <taxon>Pseudomonadota</taxon>
        <taxon>Gammaproteobacteria</taxon>
        <taxon>Legionellales</taxon>
        <taxon>Legionellaceae</taxon>
        <taxon>Legionella</taxon>
    </lineage>
</organism>
<reference evidence="6 7" key="1">
    <citation type="journal article" date="2004" name="Nat. Genet.">
        <title>Evidence in the Legionella pneumophila genome for exploitation of host cell functions and high genome plasticity.</title>
        <authorList>
            <person name="Cazalet C."/>
            <person name="Rusniok C."/>
            <person name="Bruggemann H."/>
            <person name="Zidane N."/>
            <person name="Magnier A."/>
            <person name="Ma L."/>
            <person name="Tichit M."/>
            <person name="Jarraud S."/>
            <person name="Bouchier C."/>
            <person name="Vandenesch F."/>
            <person name="Kunst F."/>
            <person name="Etienne J."/>
            <person name="Glaser P."/>
            <person name="Buchrieser C."/>
        </authorList>
    </citation>
    <scope>NUCLEOTIDE SEQUENCE [LARGE SCALE GENOMIC DNA]</scope>
    <source>
        <strain evidence="6 7">Lens</strain>
    </source>
</reference>
<evidence type="ECO:0000313" key="7">
    <source>
        <dbReference type="Proteomes" id="UP000002517"/>
    </source>
</evidence>
<keyword evidence="1" id="KW-0436">Ligase</keyword>
<dbReference type="PANTHER" id="PTHR43585">
    <property type="entry name" value="FUMIPYRROLE BIOSYNTHESIS PROTEIN C"/>
    <property type="match status" value="1"/>
</dbReference>
<evidence type="ECO:0000256" key="2">
    <source>
        <dbReference type="ARBA" id="ARBA00022741"/>
    </source>
</evidence>
<evidence type="ECO:0000256" key="4">
    <source>
        <dbReference type="PROSITE-ProRule" id="PRU00409"/>
    </source>
</evidence>
<dbReference type="NCBIfam" id="NF005543">
    <property type="entry name" value="PRK07206.1"/>
    <property type="match status" value="1"/>
</dbReference>
<dbReference type="PROSITE" id="PS50975">
    <property type="entry name" value="ATP_GRASP"/>
    <property type="match status" value="1"/>
</dbReference>
<evidence type="ECO:0000259" key="5">
    <source>
        <dbReference type="PROSITE" id="PS50975"/>
    </source>
</evidence>
<evidence type="ECO:0000256" key="1">
    <source>
        <dbReference type="ARBA" id="ARBA00022598"/>
    </source>
</evidence>
<accession>Q5WZY9</accession>
<proteinExistence type="predicted"/>
<evidence type="ECO:0000256" key="3">
    <source>
        <dbReference type="ARBA" id="ARBA00022840"/>
    </source>
</evidence>
<name>Q5WZY9_LEGPL</name>
<dbReference type="GO" id="GO:0005524">
    <property type="term" value="F:ATP binding"/>
    <property type="evidence" value="ECO:0007669"/>
    <property type="project" value="UniProtKB-UniRule"/>
</dbReference>
<dbReference type="InterPro" id="IPR011761">
    <property type="entry name" value="ATP-grasp"/>
</dbReference>
<dbReference type="GO" id="GO:0046872">
    <property type="term" value="F:metal ion binding"/>
    <property type="evidence" value="ECO:0007669"/>
    <property type="project" value="InterPro"/>
</dbReference>
<sequence>MNRPVVIVDPLSSGIELAPAFKARGIPAIAVMLKPLDWIGFGANMQTSDFIEVIPDQPNLVEVLAKYDPIAIIPGTEEGVPLAEALAINLTPQFANDPEKSQNRLHKAMMQKALQEAGIPALKTLNTASENEVEAWIRTNGLIDSPLIIKPPVSAGSDKVFHIPARGEWKKAFNRVLSEPSKITGKVNATVVVQEQAIGTEFAVGTVSANGKHYLAHLIQYNKTSFNDRKTVYDYVEFVPYSKERYGELFDYTQKALDALGIRWGAAHNEIMLTKDGPRLIETGARMCGGPVIGFAREATGSSQADKLVEIYVDGGVSAEEYVFKKTVVPVFLKSPAKGKISNVEAFADLSKLPTFLNEHIWFKNGDLVPQTVDYLTSIGIIGLAGDRDSILLDYEKIRNMESKLVIQTF</sequence>
<dbReference type="RefSeq" id="WP_011214507.1">
    <property type="nucleotide sequence ID" value="NC_006369.1"/>
</dbReference>
<dbReference type="SUPFAM" id="SSF56059">
    <property type="entry name" value="Glutathione synthetase ATP-binding domain-like"/>
    <property type="match status" value="1"/>
</dbReference>
<feature type="domain" description="ATP-grasp" evidence="5">
    <location>
        <begin position="111"/>
        <end position="313"/>
    </location>
</feature>
<keyword evidence="2 4" id="KW-0547">Nucleotide-binding</keyword>
<dbReference type="HOGENOM" id="CLU_029016_3_2_6"/>
<dbReference type="AlphaFoldDB" id="Q5WZY9"/>
<dbReference type="GO" id="GO:0016874">
    <property type="term" value="F:ligase activity"/>
    <property type="evidence" value="ECO:0007669"/>
    <property type="project" value="UniProtKB-KW"/>
</dbReference>
<gene>
    <name evidence="6" type="ordered locus">lpl0240</name>
</gene>
<dbReference type="Gene3D" id="3.30.470.20">
    <property type="entry name" value="ATP-grasp fold, B domain"/>
    <property type="match status" value="1"/>
</dbReference>
<dbReference type="KEGG" id="lpf:lpl0240"/>
<dbReference type="Proteomes" id="UP000002517">
    <property type="component" value="Chromosome"/>
</dbReference>
<dbReference type="Pfam" id="PF13535">
    <property type="entry name" value="ATP-grasp_4"/>
    <property type="match status" value="1"/>
</dbReference>
<keyword evidence="3 4" id="KW-0067">ATP-binding</keyword>
<evidence type="ECO:0000313" key="6">
    <source>
        <dbReference type="EMBL" id="CAH14469.1"/>
    </source>
</evidence>